<evidence type="ECO:0000256" key="3">
    <source>
        <dbReference type="ARBA" id="ARBA00023002"/>
    </source>
</evidence>
<evidence type="ECO:0008006" key="7">
    <source>
        <dbReference type="Google" id="ProtNLM"/>
    </source>
</evidence>
<feature type="compositionally biased region" description="Pro residues" evidence="4">
    <location>
        <begin position="707"/>
        <end position="718"/>
    </location>
</feature>
<sequence>MPHDMPTTDVRVPALSWLSRFGQGLCKGDAPAIAACFHSQGWFRDLLATSWEIHSINGPAKVEEYVSKRLLATDDSQESKDAKKIRIKDVKLLENNWVRPEHFPIPTGLGTTGVELGFEWTSNVARGKGYARLVKDPNDEWKAISVSMFVDDIIGHEELGHESGLFGGHTVTWQEVATKRKEKAEREPQVLVVGAGQTGLMIAAACKQQGMRVLTIERHERVGDLWRKRYPTLVLHTTKGQHEFLYHPYPSTWPEYAPKDKYADWLETYAVHQDLTIWTNTQLQGHPVYHDNTHTWDVTVNHAGQPRTIHPTHIVMASGSLGEPRIPALPGSDIFQGTIVHGTAFQGGPAYTGKRVIVVGAGNTAIDVCQDLCAYNAASVTMVQRSQTCVIDARTMSRRAHGIFRDDTPTWVGDMKFLGMPFGMMKRMQQARVQELWDQDREMFEKLRKGGLKLYQGPENGGQFMMVFERSGGYWADRGGADLIASGQIKVKQGTEPVAFTKNTLKFADGSELETDTVVFATGFVKMRDTATKLFGEDNLSRIGYDDFYGMDEEYEIKGSYRPTGHPGLWFGTGVMVTARPMAKLLALQLKAIDVLVAFSFLSYFHFEHHEPSIYPSPDLLFIQVLIQPLDMMRTTSAAVVSTLLFVAAPALSAPFGAPGGSLQHQGPSAKPLYQAIKQPLQNGGRRSRSLDDAELTPLAERDEPPKPAAPAPAPAPAAAPAAAPKPASAPAPVPASFKVPKIPGSKPAKGGKTGSSGAFGHAIGKIGNAALQSLPNLINAASQLGSTYMMTHPAAQPAAAPAPASPQRREWEDEMVARELVEEFVRSLEDLE</sequence>
<dbReference type="SUPFAM" id="SSF51905">
    <property type="entry name" value="FAD/NAD(P)-binding domain"/>
    <property type="match status" value="2"/>
</dbReference>
<dbReference type="PANTHER" id="PTHR43539">
    <property type="entry name" value="FLAVIN-BINDING MONOOXYGENASE-LIKE PROTEIN (AFU_ORTHOLOGUE AFUA_4G09220)"/>
    <property type="match status" value="1"/>
</dbReference>
<reference evidence="5 6" key="1">
    <citation type="submission" date="2018-11" db="EMBL/GenBank/DDBJ databases">
        <title>Genome assembly of Steccherinum ochraceum LE-BIN_3174, the white-rot fungus of the Steccherinaceae family (The Residual Polyporoid clade, Polyporales, Basidiomycota).</title>
        <authorList>
            <person name="Fedorova T.V."/>
            <person name="Glazunova O.A."/>
            <person name="Landesman E.O."/>
            <person name="Moiseenko K.V."/>
            <person name="Psurtseva N.V."/>
            <person name="Savinova O.S."/>
            <person name="Shakhova N.V."/>
            <person name="Tyazhelova T.V."/>
            <person name="Vasina D.V."/>
        </authorList>
    </citation>
    <scope>NUCLEOTIDE SEQUENCE [LARGE SCALE GENOMIC DNA]</scope>
    <source>
        <strain evidence="5 6">LE-BIN_3174</strain>
    </source>
</reference>
<dbReference type="AlphaFoldDB" id="A0A4R0RKR1"/>
<gene>
    <name evidence="5" type="ORF">EIP91_002417</name>
</gene>
<evidence type="ECO:0000256" key="1">
    <source>
        <dbReference type="ARBA" id="ARBA00022630"/>
    </source>
</evidence>
<keyword evidence="2" id="KW-0274">FAD</keyword>
<dbReference type="EMBL" id="RWJN01000170">
    <property type="protein sequence ID" value="TCD65649.1"/>
    <property type="molecule type" value="Genomic_DNA"/>
</dbReference>
<dbReference type="GO" id="GO:0050661">
    <property type="term" value="F:NADP binding"/>
    <property type="evidence" value="ECO:0007669"/>
    <property type="project" value="InterPro"/>
</dbReference>
<dbReference type="GO" id="GO:0050660">
    <property type="term" value="F:flavin adenine dinucleotide binding"/>
    <property type="evidence" value="ECO:0007669"/>
    <property type="project" value="InterPro"/>
</dbReference>
<comment type="caution">
    <text evidence="5">The sequence shown here is derived from an EMBL/GenBank/DDBJ whole genome shotgun (WGS) entry which is preliminary data.</text>
</comment>
<dbReference type="InterPro" id="IPR050982">
    <property type="entry name" value="Auxin_biosynth/cation_transpt"/>
</dbReference>
<dbReference type="Pfam" id="PF00743">
    <property type="entry name" value="FMO-like"/>
    <property type="match status" value="1"/>
</dbReference>
<dbReference type="InterPro" id="IPR020946">
    <property type="entry name" value="Flavin_mOase-like"/>
</dbReference>
<accession>A0A4R0RKR1</accession>
<keyword evidence="6" id="KW-1185">Reference proteome</keyword>
<name>A0A4R0RKR1_9APHY</name>
<proteinExistence type="predicted"/>
<keyword evidence="1" id="KW-0285">Flavoprotein</keyword>
<dbReference type="InterPro" id="IPR036188">
    <property type="entry name" value="FAD/NAD-bd_sf"/>
</dbReference>
<dbReference type="OrthoDB" id="74360at2759"/>
<evidence type="ECO:0000313" key="5">
    <source>
        <dbReference type="EMBL" id="TCD65649.1"/>
    </source>
</evidence>
<dbReference type="Gene3D" id="3.50.50.60">
    <property type="entry name" value="FAD/NAD(P)-binding domain"/>
    <property type="match status" value="1"/>
</dbReference>
<dbReference type="GO" id="GO:0004499">
    <property type="term" value="F:N,N-dimethylaniline monooxygenase activity"/>
    <property type="evidence" value="ECO:0007669"/>
    <property type="project" value="InterPro"/>
</dbReference>
<evidence type="ECO:0000313" key="6">
    <source>
        <dbReference type="Proteomes" id="UP000292702"/>
    </source>
</evidence>
<protein>
    <recommendedName>
        <fullName evidence="7">FAD/NAD(P)-binding domain-containing protein</fullName>
    </recommendedName>
</protein>
<evidence type="ECO:0000256" key="2">
    <source>
        <dbReference type="ARBA" id="ARBA00022827"/>
    </source>
</evidence>
<organism evidence="5 6">
    <name type="scientific">Steccherinum ochraceum</name>
    <dbReference type="NCBI Taxonomy" id="92696"/>
    <lineage>
        <taxon>Eukaryota</taxon>
        <taxon>Fungi</taxon>
        <taxon>Dikarya</taxon>
        <taxon>Basidiomycota</taxon>
        <taxon>Agaricomycotina</taxon>
        <taxon>Agaricomycetes</taxon>
        <taxon>Polyporales</taxon>
        <taxon>Steccherinaceae</taxon>
        <taxon>Steccherinum</taxon>
    </lineage>
</organism>
<dbReference type="PANTHER" id="PTHR43539:SF68">
    <property type="entry name" value="FLAVIN-BINDING MONOOXYGENASE-LIKE PROTEIN (AFU_ORTHOLOGUE AFUA_4G09220)"/>
    <property type="match status" value="1"/>
</dbReference>
<keyword evidence="3" id="KW-0560">Oxidoreductase</keyword>
<evidence type="ECO:0000256" key="4">
    <source>
        <dbReference type="SAM" id="MobiDB-lite"/>
    </source>
</evidence>
<dbReference type="PRINTS" id="PR00469">
    <property type="entry name" value="PNDRDTASEII"/>
</dbReference>
<dbReference type="STRING" id="92696.A0A4R0RKR1"/>
<dbReference type="Proteomes" id="UP000292702">
    <property type="component" value="Unassembled WGS sequence"/>
</dbReference>
<feature type="region of interest" description="Disordered" evidence="4">
    <location>
        <begin position="700"/>
        <end position="757"/>
    </location>
</feature>